<keyword evidence="2" id="KW-1185">Reference proteome</keyword>
<dbReference type="EMBL" id="JAPDRK010000003">
    <property type="protein sequence ID" value="KAJ9614530.1"/>
    <property type="molecule type" value="Genomic_DNA"/>
</dbReference>
<evidence type="ECO:0000313" key="1">
    <source>
        <dbReference type="EMBL" id="KAJ9614530.1"/>
    </source>
</evidence>
<evidence type="ECO:0000313" key="2">
    <source>
        <dbReference type="Proteomes" id="UP001172673"/>
    </source>
</evidence>
<protein>
    <submittedName>
        <fullName evidence="1">Uncharacterized protein</fullName>
    </submittedName>
</protein>
<accession>A0AA38XJA7</accession>
<organism evidence="1 2">
    <name type="scientific">Cladophialophora chaetospira</name>
    <dbReference type="NCBI Taxonomy" id="386627"/>
    <lineage>
        <taxon>Eukaryota</taxon>
        <taxon>Fungi</taxon>
        <taxon>Dikarya</taxon>
        <taxon>Ascomycota</taxon>
        <taxon>Pezizomycotina</taxon>
        <taxon>Eurotiomycetes</taxon>
        <taxon>Chaetothyriomycetidae</taxon>
        <taxon>Chaetothyriales</taxon>
        <taxon>Herpotrichiellaceae</taxon>
        <taxon>Cladophialophora</taxon>
    </lineage>
</organism>
<sequence length="274" mass="31316">MKPGTSVRHLGAGLRILEESRASNRMQTESVKQILRDYIEPMYLQMEMALSMFNTPIHTIRDISTSYIDAKRPRLPARFVNLNAARNAFHKIYRWQYHYRAADDKEWSFTSPVFHTVRDVFLEWRGLVMAYNDTLGNSPADKMERENLVTMVSHWSLLMVGLVHSTTLSSQASAREVTQHKFEVSDPLLCDVSAGSPYLPHGGRLKTFLVDLTNPEYVIMSFIVDARLLSILKICDWTETGLSGDPTLRIWPVADVKRLGDGSGRGLVRWRMGR</sequence>
<dbReference type="Proteomes" id="UP001172673">
    <property type="component" value="Unassembled WGS sequence"/>
</dbReference>
<name>A0AA38XJA7_9EURO</name>
<proteinExistence type="predicted"/>
<gene>
    <name evidence="1" type="ORF">H2200_002667</name>
</gene>
<dbReference type="AlphaFoldDB" id="A0AA38XJA7"/>
<reference evidence="1" key="1">
    <citation type="submission" date="2022-10" db="EMBL/GenBank/DDBJ databases">
        <title>Culturing micro-colonial fungi from biological soil crusts in the Mojave desert and describing Neophaeococcomyces mojavensis, and introducing the new genera and species Taxawa tesnikishii.</title>
        <authorList>
            <person name="Kurbessoian T."/>
            <person name="Stajich J.E."/>
        </authorList>
    </citation>
    <scope>NUCLEOTIDE SEQUENCE</scope>
    <source>
        <strain evidence="1">TK_41</strain>
    </source>
</reference>
<comment type="caution">
    <text evidence="1">The sequence shown here is derived from an EMBL/GenBank/DDBJ whole genome shotgun (WGS) entry which is preliminary data.</text>
</comment>